<feature type="domain" description="Disease resistance R13L4/SHOC-2-like LRR" evidence="11">
    <location>
        <begin position="656"/>
        <end position="703"/>
    </location>
</feature>
<sequence length="1017" mass="115831">MERLTVSVATGALGPVLDKLTTLLKGDEHKSVRQLAGCRSNIEFIKDKLERMHSLLLSIWDREDLDAECKEWMIEARELSYDMEDEIDDYFVHSSMSDGSDRRLMYLLRNLKIRVQEVSSRCREQWALAPEEAISNKCNKRSVNPRAGFLHKDASELWGMGKPKQDLIKLLQDHAMVCIHGSAGMGKTTLADLVYHEIGHEFQCRAFVTLSKSPDMLEVLGAILSQVTNGVQSTGRSSEAATEQNLIVDIVNFLSGKRYLVIVDDIWYWKAWETIRTALPKGGPTCRIIITSRVNNPIAEKCLTEEGAFIYRHSGIGDEDAAALSRGFVKDDEMAREVADLCCRMPLAVRCFSEAASTWAGHYWPWHAFLETKSELKPLVDSLRLGYDDLPVQAKTCLLYCSIYPIRYEIERHGLVRKWMAEGFVYDEEAAEACLDELVFRDLLQPAEDRRHYYGVHPMMRAFLVSKSKEASFVAWHNFYGLFSDSCQPRRLTFIGFDTTWQGDNRYASTIMDVSRTRSLVVFNYPWPNTGWCLVPWEQLEHVRVLSIEQDSWVALRDIDLVIMCSRLLRLRYLDLKGTPLNVLPPGIGRLQNLEALDVSNTMFRELPREIGKLKHLKTLDLSNTMFRELPREIGELQHLKTLDLSNTMFRELPREIGELQHLKTLDLSNTMFRELPREIGELQHLKTLDLSNSTVRELPACLFSRPVFVLATVKSLKLFDGDLAILRAWKNDNISSSLVALREDLSIKLCDDFYQFLPVAGLKVVSRYMRIPKWVKVHLVNVSSLDIRLCKLEDEDLKFLQGMPNLKVLTLRFEVPPKEPIVITGAGFSGLESFTVDCHRLPPVCFKKELHRPAQNGNSGDTFKEKATMPNHEHPEASKKEVMPNLKHLEFKFYAGRALGEGPVGITQLKSLTRVAFRSSQWYKSDAPGNSAVIDEVRKEAKEHPNRITISVNGKEDGMVSSETKDMGSGRSGASTMKARLVDKAIIEKRERLLRAALMRAAAEQSKLQEMEKARE</sequence>
<dbReference type="InterPro" id="IPR044974">
    <property type="entry name" value="Disease_R_plants"/>
</dbReference>
<dbReference type="GO" id="GO:0006952">
    <property type="term" value="P:defense response"/>
    <property type="evidence" value="ECO:0007669"/>
    <property type="project" value="UniProtKB-KW"/>
</dbReference>
<evidence type="ECO:0000259" key="9">
    <source>
        <dbReference type="Pfam" id="PF18052"/>
    </source>
</evidence>
<dbReference type="InterPro" id="IPR036388">
    <property type="entry name" value="WH-like_DNA-bd_sf"/>
</dbReference>
<dbReference type="Pfam" id="PF00931">
    <property type="entry name" value="NB-ARC"/>
    <property type="match status" value="1"/>
</dbReference>
<dbReference type="InterPro" id="IPR041118">
    <property type="entry name" value="Rx_N"/>
</dbReference>
<name>A0A4U6TJD8_SETVI</name>
<feature type="region of interest" description="Disordered" evidence="7">
    <location>
        <begin position="857"/>
        <end position="879"/>
    </location>
</feature>
<feature type="compositionally biased region" description="Basic and acidic residues" evidence="7">
    <location>
        <begin position="863"/>
        <end position="879"/>
    </location>
</feature>
<dbReference type="Gene3D" id="1.10.10.10">
    <property type="entry name" value="Winged helix-like DNA-binding domain superfamily/Winged helix DNA-binding domain"/>
    <property type="match status" value="1"/>
</dbReference>
<evidence type="ECO:0000256" key="3">
    <source>
        <dbReference type="ARBA" id="ARBA00022737"/>
    </source>
</evidence>
<evidence type="ECO:0000313" key="12">
    <source>
        <dbReference type="EMBL" id="TKW02581.1"/>
    </source>
</evidence>
<evidence type="ECO:0008006" key="14">
    <source>
        <dbReference type="Google" id="ProtNLM"/>
    </source>
</evidence>
<dbReference type="EMBL" id="CM016559">
    <property type="protein sequence ID" value="TKW02581.1"/>
    <property type="molecule type" value="Genomic_DNA"/>
</dbReference>
<dbReference type="AlphaFoldDB" id="A0A4U6TJD8"/>
<evidence type="ECO:0000256" key="1">
    <source>
        <dbReference type="ARBA" id="ARBA00008894"/>
    </source>
</evidence>
<dbReference type="CDD" id="cd14798">
    <property type="entry name" value="RX-CC_like"/>
    <property type="match status" value="1"/>
</dbReference>
<dbReference type="SUPFAM" id="SSF52047">
    <property type="entry name" value="RNI-like"/>
    <property type="match status" value="1"/>
</dbReference>
<evidence type="ECO:0000256" key="7">
    <source>
        <dbReference type="SAM" id="MobiDB-lite"/>
    </source>
</evidence>
<dbReference type="GO" id="GO:0043531">
    <property type="term" value="F:ADP binding"/>
    <property type="evidence" value="ECO:0007669"/>
    <property type="project" value="InterPro"/>
</dbReference>
<feature type="domain" description="Disease resistance R13L4/SHOC-2-like LRR" evidence="11">
    <location>
        <begin position="768"/>
        <end position="950"/>
    </location>
</feature>
<dbReference type="Gene3D" id="3.40.50.300">
    <property type="entry name" value="P-loop containing nucleotide triphosphate hydrolases"/>
    <property type="match status" value="1"/>
</dbReference>
<reference evidence="12" key="1">
    <citation type="submission" date="2019-03" db="EMBL/GenBank/DDBJ databases">
        <title>WGS assembly of Setaria viridis.</title>
        <authorList>
            <person name="Huang P."/>
            <person name="Jenkins J."/>
            <person name="Grimwood J."/>
            <person name="Barry K."/>
            <person name="Healey A."/>
            <person name="Mamidi S."/>
            <person name="Sreedasyam A."/>
            <person name="Shu S."/>
            <person name="Feldman M."/>
            <person name="Wu J."/>
            <person name="Yu Y."/>
            <person name="Chen C."/>
            <person name="Johnson J."/>
            <person name="Rokhsar D."/>
            <person name="Baxter I."/>
            <person name="Schmutz J."/>
            <person name="Brutnell T."/>
            <person name="Kellogg E."/>
        </authorList>
    </citation>
    <scope>NUCLEOTIDE SEQUENCE [LARGE SCALE GENOMIC DNA]</scope>
</reference>
<feature type="domain" description="NB-ARC" evidence="8">
    <location>
        <begin position="167"/>
        <end position="301"/>
    </location>
</feature>
<evidence type="ECO:0000259" key="10">
    <source>
        <dbReference type="Pfam" id="PF23559"/>
    </source>
</evidence>
<evidence type="ECO:0000256" key="6">
    <source>
        <dbReference type="ARBA" id="ARBA00023054"/>
    </source>
</evidence>
<dbReference type="Gene3D" id="3.80.10.10">
    <property type="entry name" value="Ribonuclease Inhibitor"/>
    <property type="match status" value="1"/>
</dbReference>
<feature type="domain" description="Disease resistance protein winged helix" evidence="10">
    <location>
        <begin position="403"/>
        <end position="461"/>
    </location>
</feature>
<organism evidence="12 13">
    <name type="scientific">Setaria viridis</name>
    <name type="common">Green bristlegrass</name>
    <name type="synonym">Setaria italica subsp. viridis</name>
    <dbReference type="NCBI Taxonomy" id="4556"/>
    <lineage>
        <taxon>Eukaryota</taxon>
        <taxon>Viridiplantae</taxon>
        <taxon>Streptophyta</taxon>
        <taxon>Embryophyta</taxon>
        <taxon>Tracheophyta</taxon>
        <taxon>Spermatophyta</taxon>
        <taxon>Magnoliopsida</taxon>
        <taxon>Liliopsida</taxon>
        <taxon>Poales</taxon>
        <taxon>Poaceae</taxon>
        <taxon>PACMAD clade</taxon>
        <taxon>Panicoideae</taxon>
        <taxon>Panicodae</taxon>
        <taxon>Paniceae</taxon>
        <taxon>Cenchrinae</taxon>
        <taxon>Setaria</taxon>
    </lineage>
</organism>
<evidence type="ECO:0000259" key="8">
    <source>
        <dbReference type="Pfam" id="PF00931"/>
    </source>
</evidence>
<accession>A0A4U6TJD8</accession>
<dbReference type="Gene3D" id="1.20.5.4130">
    <property type="match status" value="1"/>
</dbReference>
<dbReference type="OMA" id="GEADEQC"/>
<dbReference type="InterPro" id="IPR003591">
    <property type="entry name" value="Leu-rich_rpt_typical-subtyp"/>
</dbReference>
<dbReference type="Pfam" id="PF23598">
    <property type="entry name" value="LRR_14"/>
    <property type="match status" value="3"/>
</dbReference>
<dbReference type="InterPro" id="IPR055414">
    <property type="entry name" value="LRR_R13L4/SHOC2-like"/>
</dbReference>
<gene>
    <name evidence="12" type="ORF">SEVIR_8G250000v2</name>
</gene>
<dbReference type="PANTHER" id="PTHR23155:SF1167">
    <property type="entry name" value="OS08G0412100 PROTEIN"/>
    <property type="match status" value="1"/>
</dbReference>
<keyword evidence="3" id="KW-0677">Repeat</keyword>
<dbReference type="InterPro" id="IPR058922">
    <property type="entry name" value="WHD_DRP"/>
</dbReference>
<dbReference type="SMART" id="SM00369">
    <property type="entry name" value="LRR_TYP"/>
    <property type="match status" value="5"/>
</dbReference>
<evidence type="ECO:0000256" key="2">
    <source>
        <dbReference type="ARBA" id="ARBA00022614"/>
    </source>
</evidence>
<dbReference type="InterPro" id="IPR032675">
    <property type="entry name" value="LRR_dom_sf"/>
</dbReference>
<dbReference type="InterPro" id="IPR038005">
    <property type="entry name" value="RX-like_CC"/>
</dbReference>
<keyword evidence="2" id="KW-0433">Leucine-rich repeat</keyword>
<feature type="domain" description="Disease resistance R13L4/SHOC-2-like LRR" evidence="11">
    <location>
        <begin position="517"/>
        <end position="620"/>
    </location>
</feature>
<evidence type="ECO:0000256" key="5">
    <source>
        <dbReference type="ARBA" id="ARBA00022821"/>
    </source>
</evidence>
<dbReference type="InterPro" id="IPR027417">
    <property type="entry name" value="P-loop_NTPase"/>
</dbReference>
<dbReference type="InterPro" id="IPR002182">
    <property type="entry name" value="NB-ARC"/>
</dbReference>
<keyword evidence="5" id="KW-0611">Plant defense</keyword>
<dbReference type="PRINTS" id="PR00364">
    <property type="entry name" value="DISEASERSIST"/>
</dbReference>
<dbReference type="Pfam" id="PF23559">
    <property type="entry name" value="WHD_DRP"/>
    <property type="match status" value="1"/>
</dbReference>
<keyword evidence="4" id="KW-0547">Nucleotide-binding</keyword>
<dbReference type="SUPFAM" id="SSF52540">
    <property type="entry name" value="P-loop containing nucleoside triphosphate hydrolases"/>
    <property type="match status" value="1"/>
</dbReference>
<protein>
    <recommendedName>
        <fullName evidence="14">AAA+ ATPase domain-containing protein</fullName>
    </recommendedName>
</protein>
<keyword evidence="6" id="KW-0175">Coiled coil</keyword>
<comment type="similarity">
    <text evidence="1">Belongs to the disease resistance NB-LRR family.</text>
</comment>
<dbReference type="GO" id="GO:0051707">
    <property type="term" value="P:response to other organism"/>
    <property type="evidence" value="ECO:0007669"/>
    <property type="project" value="UniProtKB-ARBA"/>
</dbReference>
<dbReference type="Proteomes" id="UP000298652">
    <property type="component" value="Chromosome 8"/>
</dbReference>
<dbReference type="Gramene" id="TKW02581">
    <property type="protein sequence ID" value="TKW02581"/>
    <property type="gene ID" value="SEVIR_8G250000v2"/>
</dbReference>
<evidence type="ECO:0000259" key="11">
    <source>
        <dbReference type="Pfam" id="PF23598"/>
    </source>
</evidence>
<dbReference type="PANTHER" id="PTHR23155">
    <property type="entry name" value="DISEASE RESISTANCE PROTEIN RP"/>
    <property type="match status" value="1"/>
</dbReference>
<evidence type="ECO:0000256" key="4">
    <source>
        <dbReference type="ARBA" id="ARBA00022741"/>
    </source>
</evidence>
<proteinExistence type="inferred from homology"/>
<keyword evidence="13" id="KW-1185">Reference proteome</keyword>
<evidence type="ECO:0000313" key="13">
    <source>
        <dbReference type="Proteomes" id="UP000298652"/>
    </source>
</evidence>
<dbReference type="Pfam" id="PF18052">
    <property type="entry name" value="Rx_N"/>
    <property type="match status" value="1"/>
</dbReference>
<feature type="domain" description="Disease resistance N-terminal" evidence="9">
    <location>
        <begin position="12"/>
        <end position="98"/>
    </location>
</feature>